<dbReference type="Proteomes" id="UP000771749">
    <property type="component" value="Unassembled WGS sequence"/>
</dbReference>
<reference evidence="12" key="1">
    <citation type="submission" date="2020-10" db="EMBL/GenBank/DDBJ databases">
        <authorList>
            <person name="Gilroy R."/>
        </authorList>
    </citation>
    <scope>NUCLEOTIDE SEQUENCE</scope>
    <source>
        <strain evidence="12">F1-3629</strain>
    </source>
</reference>
<dbReference type="GO" id="GO:0003755">
    <property type="term" value="F:peptidyl-prolyl cis-trans isomerase activity"/>
    <property type="evidence" value="ECO:0007669"/>
    <property type="project" value="UniProtKB-KW"/>
</dbReference>
<protein>
    <recommendedName>
        <fullName evidence="9">peptidylprolyl isomerase</fullName>
        <ecNumber evidence="9">5.2.1.8</ecNumber>
    </recommendedName>
</protein>
<dbReference type="SUPFAM" id="SSF54534">
    <property type="entry name" value="FKBP-like"/>
    <property type="match status" value="1"/>
</dbReference>
<feature type="signal peptide" evidence="10">
    <location>
        <begin position="1"/>
        <end position="19"/>
    </location>
</feature>
<dbReference type="PROSITE" id="PS50059">
    <property type="entry name" value="FKBP_PPIASE"/>
    <property type="match status" value="1"/>
</dbReference>
<dbReference type="PANTHER" id="PTHR47861:SF3">
    <property type="entry name" value="FKBP-TYPE PEPTIDYL-PROLYL CIS-TRANS ISOMERASE SLYD"/>
    <property type="match status" value="1"/>
</dbReference>
<dbReference type="EMBL" id="JADIMJ010000075">
    <property type="protein sequence ID" value="MBO8454072.1"/>
    <property type="molecule type" value="Genomic_DNA"/>
</dbReference>
<dbReference type="PROSITE" id="PS51257">
    <property type="entry name" value="PROKAR_LIPOPROTEIN"/>
    <property type="match status" value="1"/>
</dbReference>
<name>A0A940IGK9_9BACT</name>
<evidence type="ECO:0000256" key="9">
    <source>
        <dbReference type="PROSITE-ProRule" id="PRU00277"/>
    </source>
</evidence>
<dbReference type="InterPro" id="IPR006311">
    <property type="entry name" value="TAT_signal"/>
</dbReference>
<comment type="caution">
    <text evidence="12">The sequence shown here is derived from an EMBL/GenBank/DDBJ whole genome shotgun (WGS) entry which is preliminary data.</text>
</comment>
<evidence type="ECO:0000256" key="7">
    <source>
        <dbReference type="ARBA" id="ARBA00023235"/>
    </source>
</evidence>
<keyword evidence="7 9" id="KW-0413">Isomerase</keyword>
<comment type="similarity">
    <text evidence="3">Belongs to the FKBP-type PPIase family.</text>
</comment>
<keyword evidence="5 9" id="KW-0697">Rotamase</keyword>
<dbReference type="EC" id="5.2.1.8" evidence="9"/>
<dbReference type="GO" id="GO:0042026">
    <property type="term" value="P:protein refolding"/>
    <property type="evidence" value="ECO:0007669"/>
    <property type="project" value="UniProtKB-ARBA"/>
</dbReference>
<proteinExistence type="inferred from homology"/>
<accession>A0A940IGK9</accession>
<keyword evidence="6" id="KW-0143">Chaperone</keyword>
<dbReference type="AlphaFoldDB" id="A0A940IGK9"/>
<comment type="function">
    <text evidence="8">Also involved in hydrogenase metallocenter assembly, probably by participating in the nickel insertion step. This function in hydrogenase biosynthesis requires chaperone activity and the presence of the metal-binding domain, but not PPIase activity.</text>
</comment>
<evidence type="ECO:0000256" key="5">
    <source>
        <dbReference type="ARBA" id="ARBA00023110"/>
    </source>
</evidence>
<evidence type="ECO:0000259" key="11">
    <source>
        <dbReference type="PROSITE" id="PS50059"/>
    </source>
</evidence>
<organism evidence="12 13">
    <name type="scientific">Candidatus Cryptobacteroides gallistercoris</name>
    <dbReference type="NCBI Taxonomy" id="2840765"/>
    <lineage>
        <taxon>Bacteria</taxon>
        <taxon>Pseudomonadati</taxon>
        <taxon>Bacteroidota</taxon>
        <taxon>Bacteroidia</taxon>
        <taxon>Bacteroidales</taxon>
        <taxon>Candidatus Cryptobacteroides</taxon>
    </lineage>
</organism>
<dbReference type="InterPro" id="IPR001179">
    <property type="entry name" value="PPIase_FKBP_dom"/>
</dbReference>
<dbReference type="Gene3D" id="3.10.50.40">
    <property type="match status" value="2"/>
</dbReference>
<evidence type="ECO:0000256" key="6">
    <source>
        <dbReference type="ARBA" id="ARBA00023186"/>
    </source>
</evidence>
<evidence type="ECO:0000256" key="3">
    <source>
        <dbReference type="ARBA" id="ARBA00006577"/>
    </source>
</evidence>
<evidence type="ECO:0000256" key="1">
    <source>
        <dbReference type="ARBA" id="ARBA00000971"/>
    </source>
</evidence>
<evidence type="ECO:0000256" key="10">
    <source>
        <dbReference type="SAM" id="SignalP"/>
    </source>
</evidence>
<evidence type="ECO:0000256" key="2">
    <source>
        <dbReference type="ARBA" id="ARBA00004496"/>
    </source>
</evidence>
<dbReference type="PANTHER" id="PTHR47861">
    <property type="entry name" value="FKBP-TYPE PEPTIDYL-PROLYL CIS-TRANS ISOMERASE SLYD"/>
    <property type="match status" value="1"/>
</dbReference>
<evidence type="ECO:0000256" key="8">
    <source>
        <dbReference type="ARBA" id="ARBA00037071"/>
    </source>
</evidence>
<evidence type="ECO:0000313" key="12">
    <source>
        <dbReference type="EMBL" id="MBO8454072.1"/>
    </source>
</evidence>
<feature type="domain" description="PPIase FKBP-type" evidence="11">
    <location>
        <begin position="248"/>
        <end position="363"/>
    </location>
</feature>
<dbReference type="InterPro" id="IPR046357">
    <property type="entry name" value="PPIase_dom_sf"/>
</dbReference>
<reference evidence="12" key="2">
    <citation type="journal article" date="2021" name="PeerJ">
        <title>Extensive microbial diversity within the chicken gut microbiome revealed by metagenomics and culture.</title>
        <authorList>
            <person name="Gilroy R."/>
            <person name="Ravi A."/>
            <person name="Getino M."/>
            <person name="Pursley I."/>
            <person name="Horton D.L."/>
            <person name="Alikhan N.F."/>
            <person name="Baker D."/>
            <person name="Gharbi K."/>
            <person name="Hall N."/>
            <person name="Watson M."/>
            <person name="Adriaenssens E.M."/>
            <person name="Foster-Nyarko E."/>
            <person name="Jarju S."/>
            <person name="Secka A."/>
            <person name="Antonio M."/>
            <person name="Oren A."/>
            <person name="Chaudhuri R.R."/>
            <person name="La Ragione R."/>
            <person name="Hildebrand F."/>
            <person name="Pallen M.J."/>
        </authorList>
    </citation>
    <scope>NUCLEOTIDE SEQUENCE</scope>
    <source>
        <strain evidence="12">F1-3629</strain>
    </source>
</reference>
<dbReference type="GO" id="GO:0005737">
    <property type="term" value="C:cytoplasm"/>
    <property type="evidence" value="ECO:0007669"/>
    <property type="project" value="UniProtKB-SubCell"/>
</dbReference>
<sequence>MNMRGFFLTIAAAAAAAAAAGCATHPETPANETEKRYFDAWMQVNHPDWTKSEHWIYIDEDNEITGDGEEISDGYLFVEYAVRDLSGNITSSTREEDAMKLNTYKEQNYYGPEVWMTSSMTAGVYYAMFDLGGMRTGGRRQAIIPGWMSSSARYDTEEEYLKNVTGNSNAIYDIEFVGQTEDISAWQSDRMAEFVEDNQLGLFTQLSPSDTAETGFYYEGEIYADGALAGYDTERLDTDTASTLFATDTTVYINYIGRRLDGQAFDTTIERVAKDNNIYTSGKEYAPVKITWGENYSSIKMGDDGNSVITGFAKTLWRMSCREGVTRAAGMFWSDFGYNYSGSGDMIPGYAPLIFEIEFTENPEE</sequence>
<comment type="subcellular location">
    <subcellularLocation>
        <location evidence="2">Cytoplasm</location>
    </subcellularLocation>
</comment>
<keyword evidence="4" id="KW-0963">Cytoplasm</keyword>
<comment type="catalytic activity">
    <reaction evidence="1 9">
        <text>[protein]-peptidylproline (omega=180) = [protein]-peptidylproline (omega=0)</text>
        <dbReference type="Rhea" id="RHEA:16237"/>
        <dbReference type="Rhea" id="RHEA-COMP:10747"/>
        <dbReference type="Rhea" id="RHEA-COMP:10748"/>
        <dbReference type="ChEBI" id="CHEBI:83833"/>
        <dbReference type="ChEBI" id="CHEBI:83834"/>
        <dbReference type="EC" id="5.2.1.8"/>
    </reaction>
</comment>
<dbReference type="PROSITE" id="PS51318">
    <property type="entry name" value="TAT"/>
    <property type="match status" value="1"/>
</dbReference>
<evidence type="ECO:0000313" key="13">
    <source>
        <dbReference type="Proteomes" id="UP000771749"/>
    </source>
</evidence>
<feature type="chain" id="PRO_5037645743" description="peptidylprolyl isomerase" evidence="10">
    <location>
        <begin position="20"/>
        <end position="365"/>
    </location>
</feature>
<gene>
    <name evidence="12" type="ORF">IAC07_05030</name>
</gene>
<keyword evidence="10" id="KW-0732">Signal</keyword>
<evidence type="ECO:0000256" key="4">
    <source>
        <dbReference type="ARBA" id="ARBA00022490"/>
    </source>
</evidence>